<dbReference type="AlphaFoldDB" id="A0A0N0WZ09"/>
<comment type="caution">
    <text evidence="2">The sequence shown here is derived from an EMBL/GenBank/DDBJ whole genome shotgun (WGS) entry which is preliminary data.</text>
</comment>
<dbReference type="Proteomes" id="UP000050265">
    <property type="component" value="Unassembled WGS sequence"/>
</dbReference>
<dbReference type="Proteomes" id="UP000037943">
    <property type="component" value="Unassembled WGS sequence"/>
</dbReference>
<reference evidence="1 3" key="3">
    <citation type="submission" date="2015-10" db="EMBL/GenBank/DDBJ databases">
        <title>Comparative genomics and high-throughput reverse genetic screens identify a new phytobacterial MAMP and an Arabidopsis receptor required for immune elicitation.</title>
        <authorList>
            <person name="Mott G.A."/>
            <person name="Thakur S."/>
            <person name="Wang P.W."/>
            <person name="Desveaux D."/>
            <person name="Guttman D.S."/>
        </authorList>
    </citation>
    <scope>NUCLEOTIDE SEQUENCE [LARGE SCALE GENOMIC DNA]</scope>
    <source>
        <strain evidence="1 3">107</strain>
    </source>
</reference>
<reference evidence="1" key="1">
    <citation type="submission" date="2015-07" db="EMBL/GenBank/DDBJ databases">
        <authorList>
            <person name="O'Brien H.E."/>
            <person name="Thakur S."/>
            <person name="Gong Y."/>
            <person name="Wang P.W."/>
            <person name="Guttman D.S."/>
        </authorList>
    </citation>
    <scope>NUCLEOTIDE SEQUENCE</scope>
    <source>
        <strain evidence="1">107</strain>
    </source>
</reference>
<proteinExistence type="predicted"/>
<dbReference type="GeneID" id="69860211"/>
<evidence type="ECO:0000313" key="2">
    <source>
        <dbReference type="EMBL" id="KPX66547.1"/>
    </source>
</evidence>
<sequence length="56" mass="6229">MKTPTSGLTAKRSATSSFWIRTMERFLTIVARGMCVQHKDAQLFCIPGATGIRLSR</sequence>
<organism evidence="2 4">
    <name type="scientific">Pseudomonas amygdali pv. lachrymans</name>
    <name type="common">Pseudomonas syringae pv. lachrymans</name>
    <dbReference type="NCBI Taxonomy" id="53707"/>
    <lineage>
        <taxon>Bacteria</taxon>
        <taxon>Pseudomonadati</taxon>
        <taxon>Pseudomonadota</taxon>
        <taxon>Gammaproteobacteria</taxon>
        <taxon>Pseudomonadales</taxon>
        <taxon>Pseudomonadaceae</taxon>
        <taxon>Pseudomonas</taxon>
        <taxon>Pseudomonas amygdali</taxon>
    </lineage>
</organism>
<evidence type="ECO:0000313" key="4">
    <source>
        <dbReference type="Proteomes" id="UP000050265"/>
    </source>
</evidence>
<dbReference type="RefSeq" id="WP_154618444.1">
    <property type="nucleotide sequence ID" value="NZ_LCWT01000002.1"/>
</dbReference>
<gene>
    <name evidence="1" type="ORF">AC499_5540</name>
    <name evidence="2" type="ORF">ALO35_04480</name>
</gene>
<accession>A0A0N0WZ09</accession>
<evidence type="ECO:0000313" key="1">
    <source>
        <dbReference type="EMBL" id="KPC14582.1"/>
    </source>
</evidence>
<evidence type="ECO:0000313" key="3">
    <source>
        <dbReference type="Proteomes" id="UP000037943"/>
    </source>
</evidence>
<dbReference type="PATRIC" id="fig|53707.7.peg.5831"/>
<protein>
    <submittedName>
        <fullName evidence="2">Uncharacterized protein</fullName>
    </submittedName>
</protein>
<dbReference type="EMBL" id="LGLK01000071">
    <property type="protein sequence ID" value="KPC14582.1"/>
    <property type="molecule type" value="Genomic_DNA"/>
</dbReference>
<reference evidence="2 4" key="2">
    <citation type="submission" date="2015-09" db="EMBL/GenBank/DDBJ databases">
        <title>Genome announcement of multiple Pseudomonas syringae strains.</title>
        <authorList>
            <person name="Thakur S."/>
            <person name="Wang P.W."/>
            <person name="Gong Y."/>
            <person name="Weir B.S."/>
            <person name="Guttman D.S."/>
        </authorList>
    </citation>
    <scope>NUCLEOTIDE SEQUENCE [LARGE SCALE GENOMIC DNA]</scope>
    <source>
        <strain evidence="2 4">ICMP3507</strain>
    </source>
</reference>
<name>A0A0N0WZ09_PSEAV</name>
<keyword evidence="3" id="KW-1185">Reference proteome</keyword>
<dbReference type="EMBL" id="LJQP01000281">
    <property type="protein sequence ID" value="KPX66547.1"/>
    <property type="molecule type" value="Genomic_DNA"/>
</dbReference>